<evidence type="ECO:0000313" key="5">
    <source>
        <dbReference type="Proteomes" id="UP000307507"/>
    </source>
</evidence>
<protein>
    <submittedName>
        <fullName evidence="4">Peptidylprolyl isomerase</fullName>
    </submittedName>
</protein>
<feature type="domain" description="PpiC" evidence="3">
    <location>
        <begin position="122"/>
        <end position="224"/>
    </location>
</feature>
<dbReference type="EMBL" id="SSNZ01000002">
    <property type="protein sequence ID" value="THF51342.1"/>
    <property type="molecule type" value="Genomic_DNA"/>
</dbReference>
<feature type="signal peptide" evidence="2">
    <location>
        <begin position="1"/>
        <end position="20"/>
    </location>
</feature>
<keyword evidence="1 4" id="KW-0413">Isomerase</keyword>
<dbReference type="InterPro" id="IPR046357">
    <property type="entry name" value="PPIase_dom_sf"/>
</dbReference>
<keyword evidence="2" id="KW-0732">Signal</keyword>
<dbReference type="Pfam" id="PF00639">
    <property type="entry name" value="Rotamase"/>
    <property type="match status" value="2"/>
</dbReference>
<proteinExistence type="predicted"/>
<evidence type="ECO:0000259" key="3">
    <source>
        <dbReference type="PROSITE" id="PS50198"/>
    </source>
</evidence>
<evidence type="ECO:0000256" key="1">
    <source>
        <dbReference type="PROSITE-ProRule" id="PRU00278"/>
    </source>
</evidence>
<evidence type="ECO:0000313" key="4">
    <source>
        <dbReference type="EMBL" id="THF51342.1"/>
    </source>
</evidence>
<dbReference type="OrthoDB" id="14196at2"/>
<name>A0A4S3ZZQ6_9FLAO</name>
<keyword evidence="1" id="KW-0697">Rotamase</keyword>
<dbReference type="PANTHER" id="PTHR47245">
    <property type="entry name" value="PEPTIDYLPROLYL ISOMERASE"/>
    <property type="match status" value="1"/>
</dbReference>
<accession>A0A4S3ZZQ6</accession>
<keyword evidence="5" id="KW-1185">Reference proteome</keyword>
<feature type="chain" id="PRO_5020909146" evidence="2">
    <location>
        <begin position="21"/>
        <end position="655"/>
    </location>
</feature>
<dbReference type="Proteomes" id="UP000307507">
    <property type="component" value="Unassembled WGS sequence"/>
</dbReference>
<organism evidence="4 5">
    <name type="scientific">Flavobacterium supellecticarium</name>
    <dbReference type="NCBI Taxonomy" id="2565924"/>
    <lineage>
        <taxon>Bacteria</taxon>
        <taxon>Pseudomonadati</taxon>
        <taxon>Bacteroidota</taxon>
        <taxon>Flavobacteriia</taxon>
        <taxon>Flavobacteriales</taxon>
        <taxon>Flavobacteriaceae</taxon>
        <taxon>Flavobacterium</taxon>
    </lineage>
</organism>
<dbReference type="InterPro" id="IPR000297">
    <property type="entry name" value="PPIase_PpiC"/>
</dbReference>
<comment type="caution">
    <text evidence="4">The sequence shown here is derived from an EMBL/GenBank/DDBJ whole genome shotgun (WGS) entry which is preliminary data.</text>
</comment>
<dbReference type="InterPro" id="IPR050245">
    <property type="entry name" value="PrsA_foldase"/>
</dbReference>
<dbReference type="RefSeq" id="WP_136402327.1">
    <property type="nucleotide sequence ID" value="NZ_SSNZ01000002.1"/>
</dbReference>
<dbReference type="PANTHER" id="PTHR47245:SF2">
    <property type="entry name" value="PEPTIDYL-PROLYL CIS-TRANS ISOMERASE HP_0175-RELATED"/>
    <property type="match status" value="1"/>
</dbReference>
<dbReference type="PROSITE" id="PS50198">
    <property type="entry name" value="PPIC_PPIASE_2"/>
    <property type="match status" value="2"/>
</dbReference>
<dbReference type="AlphaFoldDB" id="A0A4S3ZZQ6"/>
<dbReference type="Gene3D" id="3.10.50.40">
    <property type="match status" value="2"/>
</dbReference>
<reference evidence="4 5" key="1">
    <citation type="submission" date="2019-04" db="EMBL/GenBank/DDBJ databases">
        <title>Flavobacterium sp. nov. isolated from construction timber.</title>
        <authorList>
            <person name="Lin S.-Y."/>
            <person name="Chang C.-T."/>
            <person name="Young C.-C."/>
        </authorList>
    </citation>
    <scope>NUCLEOTIDE SEQUENCE [LARGE SCALE GENOMIC DNA]</scope>
    <source>
        <strain evidence="4 5">CC-CTC003</strain>
    </source>
</reference>
<feature type="domain" description="PpiC" evidence="3">
    <location>
        <begin position="229"/>
        <end position="331"/>
    </location>
</feature>
<dbReference type="SUPFAM" id="SSF54534">
    <property type="entry name" value="FKBP-like"/>
    <property type="match status" value="2"/>
</dbReference>
<gene>
    <name evidence="4" type="ORF">E6C50_06135</name>
</gene>
<evidence type="ECO:0000256" key="2">
    <source>
        <dbReference type="SAM" id="SignalP"/>
    </source>
</evidence>
<dbReference type="GO" id="GO:0003755">
    <property type="term" value="F:peptidyl-prolyl cis-trans isomerase activity"/>
    <property type="evidence" value="ECO:0007669"/>
    <property type="project" value="UniProtKB-KW"/>
</dbReference>
<sequence>MRLKHVLLGLCVAATAISYAQDKTKKVLFNIDNHPYYTDEFSRVYKKNLDLVKDESQKNLDQYLDLFLGYKLKIQKANKLGLQNDANYLAELKSYRTQLSRNYMTDTKVTKELVDEAYQRSLKEIKASHILITVDENASPADTLKAYNQAMDIRKKAVAGENFDDLAVRFSQDPSAKDNKGDLGYFSVFRMVYPFETAAYKTKKGEVSLPVHTRFGYHLIKVNDIRDNRGQVSVAHIMLMKAENPVEGESIKNNIEDIYKKIKQGENFESLAQQFSQDRSSAGKGGHLQRFGSGELSSEKFEDVAFSLKNPGDISEPFQSQFGWHIIKLIEKYPVRSFADVQTEMESRVRKDDRSKLIDASLSEKLAKKYNVEKNPKLYAKAAKLVTDKFYEEAWEVPASTPELEGNLLVINKDKKVSALDFLDFVNTQQKTKWGIRPIGKVVDQLYGKFINNQLMNYYNDNLEKENPEFANVMDEYRDGLLLFDLMEKEIWNKAKTDTLGLKAFYEKNIANYQWHPRVEANVFSSTQQDAIQQTLKFLKKKKSIDFIKEQLNKDNKVSIMVKTGVFEEGSEALPKYPKLNVGISDVIKDGNYYFVIDVLKKMPKGPKTFEETKGKVINDYQQYLESKWVDELKKEFTITIDKGVFSEVKQELQQ</sequence>